<accession>A0A023G265</accession>
<keyword evidence="2" id="KW-0732">Signal</keyword>
<feature type="compositionally biased region" description="Low complexity" evidence="1">
    <location>
        <begin position="195"/>
        <end position="233"/>
    </location>
</feature>
<protein>
    <submittedName>
        <fullName evidence="3">Putative hemomucin</fullName>
    </submittedName>
</protein>
<sequence>MASWTSTAAVLVLLAGIQAVACDRHCNFTKATTCYWNLALDHGVEVFKPEHSVDFLQNICATEQDLPEVSECSGFYDDCGKEEKEWFRDQENGYRLMQKRMTDAIMCKEARQLIICINTTALENCEVAFAAEYSTENAQHNDMAAKKLSRCLDYSLKPCTLKTMTAIKEYLKDIAKGVTELYTYKAPLTTPVPPSSTTQASTTTESPASTTQVSTSTPEPTTEGPTSHEPTTEGSTTHEPTSERPSTQSSTPAPTTPAPPSAAPSMHAVGAFSFIAFALLARGA</sequence>
<proteinExistence type="evidence at transcript level"/>
<evidence type="ECO:0000256" key="1">
    <source>
        <dbReference type="SAM" id="MobiDB-lite"/>
    </source>
</evidence>
<evidence type="ECO:0000313" key="3">
    <source>
        <dbReference type="EMBL" id="JAC28291.1"/>
    </source>
</evidence>
<dbReference type="EMBL" id="GBBM01007127">
    <property type="protein sequence ID" value="JAC28291.1"/>
    <property type="molecule type" value="mRNA"/>
</dbReference>
<reference evidence="3" key="1">
    <citation type="submission" date="2014-03" db="EMBL/GenBank/DDBJ databases">
        <title>The sialotranscriptome of Amblyomma triste, Amblyomma parvum and Amblyomma cajennense ticks, uncovered by 454-based RNA-seq.</title>
        <authorList>
            <person name="Garcia G.R."/>
            <person name="Gardinassi L.G."/>
            <person name="Ribeiro J.M."/>
            <person name="Anatriello E."/>
            <person name="Ferreira B.R."/>
            <person name="Moreira H.N."/>
            <person name="Mafra C."/>
            <person name="Olegario M.M."/>
            <person name="Szabo P.J."/>
            <person name="Miranda-Santos I.K."/>
            <person name="Maruyama S.R."/>
        </authorList>
    </citation>
    <scope>NUCLEOTIDE SEQUENCE</scope>
    <source>
        <strain evidence="3">Mato Grasso do Sul</strain>
        <tissue evidence="3">Salivary glands</tissue>
    </source>
</reference>
<feature type="signal peptide" evidence="2">
    <location>
        <begin position="1"/>
        <end position="22"/>
    </location>
</feature>
<dbReference type="AlphaFoldDB" id="A0A023G265"/>
<feature type="region of interest" description="Disordered" evidence="1">
    <location>
        <begin position="187"/>
        <end position="264"/>
    </location>
</feature>
<feature type="chain" id="PRO_5001520460" evidence="2">
    <location>
        <begin position="23"/>
        <end position="284"/>
    </location>
</feature>
<evidence type="ECO:0000256" key="2">
    <source>
        <dbReference type="SAM" id="SignalP"/>
    </source>
</evidence>
<organism evidence="3">
    <name type="scientific">Amblyomma triste</name>
    <name type="common">Neotropical tick</name>
    <dbReference type="NCBI Taxonomy" id="251400"/>
    <lineage>
        <taxon>Eukaryota</taxon>
        <taxon>Metazoa</taxon>
        <taxon>Ecdysozoa</taxon>
        <taxon>Arthropoda</taxon>
        <taxon>Chelicerata</taxon>
        <taxon>Arachnida</taxon>
        <taxon>Acari</taxon>
        <taxon>Parasitiformes</taxon>
        <taxon>Ixodida</taxon>
        <taxon>Ixodoidea</taxon>
        <taxon>Ixodidae</taxon>
        <taxon>Amblyomminae</taxon>
        <taxon>Amblyomma</taxon>
    </lineage>
</organism>
<name>A0A023G265_AMBTT</name>